<dbReference type="Pfam" id="PF11867">
    <property type="entry name" value="T1RH-like_C"/>
    <property type="match status" value="1"/>
</dbReference>
<comment type="catalytic activity">
    <reaction evidence="1 11">
        <text>Endonucleolytic cleavage of DNA to give random double-stranded fragments with terminal 5'-phosphates, ATP is simultaneously hydrolyzed.</text>
        <dbReference type="EC" id="3.1.21.3"/>
    </reaction>
</comment>
<dbReference type="InterPro" id="IPR004473">
    <property type="entry name" value="Restrct_endonuc_typeI_HsdR"/>
</dbReference>
<dbReference type="Proteomes" id="UP000612956">
    <property type="component" value="Unassembled WGS sequence"/>
</dbReference>
<dbReference type="InterPro" id="IPR014001">
    <property type="entry name" value="Helicase_ATP-bd"/>
</dbReference>
<dbReference type="Pfam" id="PF18766">
    <property type="entry name" value="SWI2_SNF2"/>
    <property type="match status" value="1"/>
</dbReference>
<dbReference type="PANTHER" id="PTHR30195:SF15">
    <property type="entry name" value="TYPE I RESTRICTION ENZYME HINDI ENDONUCLEASE SUBUNIT"/>
    <property type="match status" value="1"/>
</dbReference>
<dbReference type="InterPro" id="IPR051268">
    <property type="entry name" value="Type-I_R_enzyme_R_subunit"/>
</dbReference>
<evidence type="ECO:0000256" key="6">
    <source>
        <dbReference type="ARBA" id="ARBA00022747"/>
    </source>
</evidence>
<dbReference type="SUPFAM" id="SSF52540">
    <property type="entry name" value="P-loop containing nucleoside triphosphate hydrolases"/>
    <property type="match status" value="2"/>
</dbReference>
<dbReference type="Pfam" id="PF22679">
    <property type="entry name" value="T1R_D3-like"/>
    <property type="match status" value="1"/>
</dbReference>
<evidence type="ECO:0000256" key="1">
    <source>
        <dbReference type="ARBA" id="ARBA00000851"/>
    </source>
</evidence>
<dbReference type="InterPro" id="IPR040980">
    <property type="entry name" value="SWI2_SNF2"/>
</dbReference>
<dbReference type="GO" id="GO:0009307">
    <property type="term" value="P:DNA restriction-modification system"/>
    <property type="evidence" value="ECO:0007669"/>
    <property type="project" value="UniProtKB-KW"/>
</dbReference>
<dbReference type="InterPro" id="IPR021810">
    <property type="entry name" value="T1RH-like_C"/>
</dbReference>
<keyword evidence="10 11" id="KW-0238">DNA-binding</keyword>
<evidence type="ECO:0000256" key="2">
    <source>
        <dbReference type="ARBA" id="ARBA00008598"/>
    </source>
</evidence>
<dbReference type="InterPro" id="IPR007409">
    <property type="entry name" value="Restrct_endonuc_type1_HsdR_N"/>
</dbReference>
<evidence type="ECO:0000259" key="12">
    <source>
        <dbReference type="PROSITE" id="PS51192"/>
    </source>
</evidence>
<evidence type="ECO:0000313" key="14">
    <source>
        <dbReference type="Proteomes" id="UP000612956"/>
    </source>
</evidence>
<keyword evidence="14" id="KW-1185">Reference proteome</keyword>
<dbReference type="EC" id="3.1.21.3" evidence="11"/>
<keyword evidence="9 11" id="KW-0067">ATP-binding</keyword>
<evidence type="ECO:0000256" key="11">
    <source>
        <dbReference type="RuleBase" id="RU364115"/>
    </source>
</evidence>
<reference evidence="13" key="2">
    <citation type="submission" date="2020-09" db="EMBL/GenBank/DDBJ databases">
        <authorList>
            <person name="Sun Q."/>
            <person name="Zhou Y."/>
        </authorList>
    </citation>
    <scope>NUCLEOTIDE SEQUENCE</scope>
    <source>
        <strain evidence="13">CGMCC 4.7278</strain>
    </source>
</reference>
<dbReference type="AlphaFoldDB" id="A0A917QJ92"/>
<gene>
    <name evidence="13" type="ORF">GCM10011591_26390</name>
</gene>
<dbReference type="EMBL" id="BMMW01000002">
    <property type="protein sequence ID" value="GGK53300.1"/>
    <property type="molecule type" value="Genomic_DNA"/>
</dbReference>
<dbReference type="CDD" id="cd18800">
    <property type="entry name" value="SF2_C_EcoR124I-like"/>
    <property type="match status" value="1"/>
</dbReference>
<evidence type="ECO:0000256" key="9">
    <source>
        <dbReference type="ARBA" id="ARBA00022840"/>
    </source>
</evidence>
<dbReference type="GO" id="GO:0009035">
    <property type="term" value="F:type I site-specific deoxyribonuclease activity"/>
    <property type="evidence" value="ECO:0007669"/>
    <property type="project" value="UniProtKB-EC"/>
</dbReference>
<evidence type="ECO:0000256" key="5">
    <source>
        <dbReference type="ARBA" id="ARBA00022741"/>
    </source>
</evidence>
<dbReference type="GO" id="GO:0005524">
    <property type="term" value="F:ATP binding"/>
    <property type="evidence" value="ECO:0007669"/>
    <property type="project" value="UniProtKB-KW"/>
</dbReference>
<accession>A0A917QJ92</accession>
<comment type="function">
    <text evidence="11">Subunit R is required for both nuclease and ATPase activities, but not for modification.</text>
</comment>
<dbReference type="CDD" id="cd22332">
    <property type="entry name" value="HsdR_N"/>
    <property type="match status" value="1"/>
</dbReference>
<dbReference type="PANTHER" id="PTHR30195">
    <property type="entry name" value="TYPE I SITE-SPECIFIC DEOXYRIBONUCLEASE PROTEIN SUBUNIT M AND R"/>
    <property type="match status" value="1"/>
</dbReference>
<keyword evidence="7" id="KW-0255">Endonuclease</keyword>
<proteinExistence type="inferred from homology"/>
<evidence type="ECO:0000313" key="13">
    <source>
        <dbReference type="EMBL" id="GGK53300.1"/>
    </source>
</evidence>
<dbReference type="RefSeq" id="WP_188829183.1">
    <property type="nucleotide sequence ID" value="NZ_BMMW01000002.1"/>
</dbReference>
<comment type="subunit">
    <text evidence="3 11">The type I restriction/modification system is composed of three polypeptides R, M and S.</text>
</comment>
<keyword evidence="6 11" id="KW-0680">Restriction system</keyword>
<name>A0A917QJ92_9NOCA</name>
<keyword evidence="13" id="KW-0347">Helicase</keyword>
<organism evidence="13 14">
    <name type="scientific">Nocardia camponoti</name>
    <dbReference type="NCBI Taxonomy" id="1616106"/>
    <lineage>
        <taxon>Bacteria</taxon>
        <taxon>Bacillati</taxon>
        <taxon>Actinomycetota</taxon>
        <taxon>Actinomycetes</taxon>
        <taxon>Mycobacteriales</taxon>
        <taxon>Nocardiaceae</taxon>
        <taxon>Nocardia</taxon>
    </lineage>
</organism>
<dbReference type="Gene3D" id="3.90.1570.50">
    <property type="match status" value="1"/>
</dbReference>
<dbReference type="InterPro" id="IPR027417">
    <property type="entry name" value="P-loop_NTPase"/>
</dbReference>
<dbReference type="GO" id="GO:0003677">
    <property type="term" value="F:DNA binding"/>
    <property type="evidence" value="ECO:0007669"/>
    <property type="project" value="UniProtKB-KW"/>
</dbReference>
<dbReference type="InterPro" id="IPR055180">
    <property type="entry name" value="HsdR_RecA-like_helicase_dom_2"/>
</dbReference>
<dbReference type="PROSITE" id="PS51192">
    <property type="entry name" value="HELICASE_ATP_BIND_1"/>
    <property type="match status" value="1"/>
</dbReference>
<evidence type="ECO:0000256" key="10">
    <source>
        <dbReference type="ARBA" id="ARBA00023125"/>
    </source>
</evidence>
<keyword evidence="5 11" id="KW-0547">Nucleotide-binding</keyword>
<evidence type="ECO:0000256" key="4">
    <source>
        <dbReference type="ARBA" id="ARBA00022722"/>
    </source>
</evidence>
<keyword evidence="8 11" id="KW-0378">Hydrolase</keyword>
<evidence type="ECO:0000256" key="7">
    <source>
        <dbReference type="ARBA" id="ARBA00022759"/>
    </source>
</evidence>
<feature type="domain" description="Helicase ATP-binding" evidence="12">
    <location>
        <begin position="295"/>
        <end position="470"/>
    </location>
</feature>
<evidence type="ECO:0000256" key="8">
    <source>
        <dbReference type="ARBA" id="ARBA00022801"/>
    </source>
</evidence>
<protein>
    <recommendedName>
        <fullName evidence="11">Type I restriction enzyme endonuclease subunit</fullName>
        <shortName evidence="11">R protein</shortName>
        <ecNumber evidence="11">3.1.21.3</ecNumber>
    </recommendedName>
</protein>
<dbReference type="Gene3D" id="3.40.50.300">
    <property type="entry name" value="P-loop containing nucleotide triphosphate hydrolases"/>
    <property type="match status" value="2"/>
</dbReference>
<evidence type="ECO:0000256" key="3">
    <source>
        <dbReference type="ARBA" id="ARBA00011296"/>
    </source>
</evidence>
<reference evidence="13" key="1">
    <citation type="journal article" date="2014" name="Int. J. Syst. Evol. Microbiol.">
        <title>Complete genome sequence of Corynebacterium casei LMG S-19264T (=DSM 44701T), isolated from a smear-ripened cheese.</title>
        <authorList>
            <consortium name="US DOE Joint Genome Institute (JGI-PGF)"/>
            <person name="Walter F."/>
            <person name="Albersmeier A."/>
            <person name="Kalinowski J."/>
            <person name="Ruckert C."/>
        </authorList>
    </citation>
    <scope>NUCLEOTIDE SEQUENCE</scope>
    <source>
        <strain evidence="13">CGMCC 4.7278</strain>
    </source>
</reference>
<dbReference type="Pfam" id="PF04313">
    <property type="entry name" value="HSDR_N"/>
    <property type="match status" value="1"/>
</dbReference>
<dbReference type="SMART" id="SM00487">
    <property type="entry name" value="DEXDc"/>
    <property type="match status" value="1"/>
</dbReference>
<keyword evidence="4" id="KW-0540">Nuclease</keyword>
<sequence length="1065" mass="118637">MFDNVGTTEADLENAMIERLAEMQGWEPAFGTDINPGVDRGRETLNELAIPARMLDALRKLNPQVPIEYLEQARGAVLAPESLDPIAENFRVHKILVHGYRGITYTDHHGVEQNPTIRFVGARVEDNDFLAVQQVRITSRDHDRRFDVVLYLNGMPVVIAELKRPGAVNADIASAHAQLATYREEFPMAFRFAVLTVISDGVLARYGTPFTRLNHYSPWNVDDSGEPLTGARRIADEEEGIELDYLVDGVLNTERFLQLQRNYVAFDSSADGLHKRIAKPHQYFAVSKAVGCTVEALRSDGRAGVVWHTQGSGKSMEMELYTHLVGTRPELKNPTVVVVTDRNELDGQLFEAFQRSELLPEEPKQIGSRSELREKLADRQTGGIFFTTLQKFGLTKEEKESGLDHPLLSDRSNIVIVVDEAHRSHYETLNGYAAHLRAALPNATRIAFTGTPISFEDRNTVNEFGNHIDVYDLVRAVDDGATVGVIFEPRLPEVLISEGVSDAEIDLAADAAVLGLDEAERAKIEGEVTVLNALYGAPERLEAVAKDLVAHWKARREAMSEFIGGPGKALIVCATREICADLYAEIIKLEPEWASDANAEGVIKVVYSGSASDPANVRKHVRRESENKSITNRLKVADDPLELVIVQNMLLTGFDAPPLHTLYLDRPMQGALLMQTLARVNRTFEGKPNGLVVAYAPIADNLERALKEFTRSAGREQPVKATPDAVIAATRELVARLDDLCSGYPWRSKLGGKPGQYFRVVNGLLAYLRSPTTPGNQDEPTLADRFRSLSNELKRAWAVSHGAQNLADIAPVIKFYEEVRVWMAKYDAEQRKAEGRPVPAEIKRVLDKLVADSTASGRIIDIYEAAGMPKPSLTDLTPEFEEKAKNAEHPHLAIEALRAVLTEEVRQTTRNNLARQKAFSERLRELMNRYTNQQLTSAEVIAALIELAREASQERNRGAQFSPPLSSDELSFYDALHENDSAVTELGDDTLIAIVKELIKIMRNDIKTDWTVRDDVRAKLRSTIRRLLVKYKYPPDRQPDAIRLVIDQMEVLAPMVAAERLAARG</sequence>
<comment type="similarity">
    <text evidence="2 11">Belongs to the HsdR family.</text>
</comment>
<dbReference type="NCBIfam" id="TIGR00348">
    <property type="entry name" value="hsdR"/>
    <property type="match status" value="1"/>
</dbReference>
<comment type="caution">
    <text evidence="13">The sequence shown here is derived from an EMBL/GenBank/DDBJ whole genome shotgun (WGS) entry which is preliminary data.</text>
</comment>
<dbReference type="GO" id="GO:0004386">
    <property type="term" value="F:helicase activity"/>
    <property type="evidence" value="ECO:0007669"/>
    <property type="project" value="UniProtKB-KW"/>
</dbReference>